<feature type="domain" description="ATPase AAA-type core" evidence="1">
    <location>
        <begin position="44"/>
        <end position="382"/>
    </location>
</feature>
<keyword evidence="3" id="KW-1185">Reference proteome</keyword>
<dbReference type="PANTHER" id="PTHR40396">
    <property type="entry name" value="ATPASE-LIKE PROTEIN"/>
    <property type="match status" value="1"/>
</dbReference>
<dbReference type="Proteomes" id="UP001198495">
    <property type="component" value="Unassembled WGS sequence"/>
</dbReference>
<dbReference type="GO" id="GO:0005524">
    <property type="term" value="F:ATP binding"/>
    <property type="evidence" value="ECO:0007669"/>
    <property type="project" value="UniProtKB-KW"/>
</dbReference>
<proteinExistence type="predicted"/>
<dbReference type="PANTHER" id="PTHR40396:SF1">
    <property type="entry name" value="ATPASE AAA-TYPE CORE DOMAIN-CONTAINING PROTEIN"/>
    <property type="match status" value="1"/>
</dbReference>
<dbReference type="InterPro" id="IPR003959">
    <property type="entry name" value="ATPase_AAA_core"/>
</dbReference>
<dbReference type="RefSeq" id="WP_021986273.1">
    <property type="nucleotide sequence ID" value="NZ_JAJEQT010000002.1"/>
</dbReference>
<dbReference type="Gene3D" id="3.40.50.300">
    <property type="entry name" value="P-loop containing nucleotide triphosphate hydrolases"/>
    <property type="match status" value="1"/>
</dbReference>
<accession>A0ABS8FMN7</accession>
<dbReference type="SUPFAM" id="SSF52540">
    <property type="entry name" value="P-loop containing nucleoside triphosphate hydrolases"/>
    <property type="match status" value="1"/>
</dbReference>
<keyword evidence="2" id="KW-0067">ATP-binding</keyword>
<sequence>MNRHFYLLTLDIYGIKNIANPIHLDFYKKTIKRDFNPEKYKIKAIYGENGSGKTAIITAVKLLRNLLIDKNYLSDHETQKSLVEIINKKTRNGYIECEIYVDIDEDREILDYYISFEIKDDGRIYITEERLSRKNGNYSKNSYLCVFESKDGALEKFGNDKVYEFVKEKTLNLLDKQSFASSILTMMNDFPHDKDLNNDFVTVIELFAFAISLNVCIDNADIHTNNRLYQKIQSIEENKKDSFTKETFNQLKREILEASGRDILVPKNLYSSYEEQIAKLSMFIQIFKPELVNIEVDKKDFDQFYKCNLKMIYENYTLDQEFESRGIKKMMDLFYYLEDACMGMITFIDELDSNINDVYLDKIIEYFILYGKGQLCFTSHNLSPMSVLKKNKNAITFISSVNTVHTWANNGNLSPENAYKNGFIEDSPFNVDASDFLGILGGTDE</sequence>
<dbReference type="Pfam" id="PF13304">
    <property type="entry name" value="AAA_21"/>
    <property type="match status" value="1"/>
</dbReference>
<keyword evidence="2" id="KW-0547">Nucleotide-binding</keyword>
<dbReference type="InterPro" id="IPR027417">
    <property type="entry name" value="P-loop_NTPase"/>
</dbReference>
<reference evidence="2 3" key="1">
    <citation type="submission" date="2021-10" db="EMBL/GenBank/DDBJ databases">
        <title>Anaerobic single-cell dispensing facilitates the cultivation of human gut bacteria.</title>
        <authorList>
            <person name="Afrizal A."/>
        </authorList>
    </citation>
    <scope>NUCLEOTIDE SEQUENCE [LARGE SCALE GENOMIC DNA]</scope>
    <source>
        <strain evidence="2 3">CLA-AA-H212</strain>
    </source>
</reference>
<gene>
    <name evidence="2" type="ORF">LKD28_04990</name>
</gene>
<protein>
    <submittedName>
        <fullName evidence="2">ATP-binding protein</fullName>
    </submittedName>
</protein>
<organism evidence="2 3">
    <name type="scientific">Coprococcus hominis</name>
    <name type="common">ex Arizal et al. 2022</name>
    <dbReference type="NCBI Taxonomy" id="2881262"/>
    <lineage>
        <taxon>Bacteria</taxon>
        <taxon>Bacillati</taxon>
        <taxon>Bacillota</taxon>
        <taxon>Clostridia</taxon>
        <taxon>Lachnospirales</taxon>
        <taxon>Lachnospiraceae</taxon>
        <taxon>Coprococcus</taxon>
    </lineage>
</organism>
<name>A0ABS8FMN7_9FIRM</name>
<evidence type="ECO:0000313" key="2">
    <source>
        <dbReference type="EMBL" id="MCC2218393.1"/>
    </source>
</evidence>
<evidence type="ECO:0000313" key="3">
    <source>
        <dbReference type="Proteomes" id="UP001198495"/>
    </source>
</evidence>
<comment type="caution">
    <text evidence="2">The sequence shown here is derived from an EMBL/GenBank/DDBJ whole genome shotgun (WGS) entry which is preliminary data.</text>
</comment>
<evidence type="ECO:0000259" key="1">
    <source>
        <dbReference type="Pfam" id="PF13304"/>
    </source>
</evidence>
<dbReference type="EMBL" id="JAJEQT010000002">
    <property type="protein sequence ID" value="MCC2218393.1"/>
    <property type="molecule type" value="Genomic_DNA"/>
</dbReference>